<dbReference type="EMBL" id="JAUHGG010000003">
    <property type="protein sequence ID" value="MDS1821042.1"/>
    <property type="molecule type" value="Genomic_DNA"/>
</dbReference>
<dbReference type="Proteomes" id="UP001253193">
    <property type="component" value="Unassembled WGS sequence"/>
</dbReference>
<evidence type="ECO:0000313" key="2">
    <source>
        <dbReference type="Proteomes" id="UP001253193"/>
    </source>
</evidence>
<reference evidence="1" key="1">
    <citation type="submission" date="2023-06" db="EMBL/GenBank/DDBJ databases">
        <title>Genomic Diversity of Vibrio spp. and Metagenomic Analysis of Pathogens in Florida Gulf Coastal Waters Following Hurricane Ian.</title>
        <authorList>
            <person name="Brumfield K.D."/>
        </authorList>
    </citation>
    <scope>NUCLEOTIDE SEQUENCE</scope>
    <source>
        <strain evidence="1">WBS2B-138</strain>
    </source>
</reference>
<accession>A0AAW8PXU0</accession>
<comment type="caution">
    <text evidence="1">The sequence shown here is derived from an EMBL/GenBank/DDBJ whole genome shotgun (WGS) entry which is preliminary data.</text>
</comment>
<evidence type="ECO:0000313" key="1">
    <source>
        <dbReference type="EMBL" id="MDS1821042.1"/>
    </source>
</evidence>
<protein>
    <submittedName>
        <fullName evidence="1">Uncharacterized protein</fullName>
    </submittedName>
</protein>
<name>A0AAW8PXU0_VIBPH</name>
<organism evidence="1 2">
    <name type="scientific">Vibrio parahaemolyticus</name>
    <dbReference type="NCBI Taxonomy" id="670"/>
    <lineage>
        <taxon>Bacteria</taxon>
        <taxon>Pseudomonadati</taxon>
        <taxon>Pseudomonadota</taxon>
        <taxon>Gammaproteobacteria</taxon>
        <taxon>Vibrionales</taxon>
        <taxon>Vibrionaceae</taxon>
        <taxon>Vibrio</taxon>
    </lineage>
</organism>
<proteinExistence type="predicted"/>
<dbReference type="RefSeq" id="WP_311019844.1">
    <property type="nucleotide sequence ID" value="NZ_JAUHGG010000003.1"/>
</dbReference>
<gene>
    <name evidence="1" type="ORF">QX249_10260</name>
</gene>
<dbReference type="AlphaFoldDB" id="A0AAW8PXU0"/>
<sequence length="57" mass="6316">MTAEEKALYDEIHSQGGVVRKLLGSDEIRLANSMVKRGLISKGTSDDKQKSVCFFPM</sequence>